<name>A0A1H7WPJ0_OLID1</name>
<dbReference type="RefSeq" id="WP_093329463.1">
    <property type="nucleotide sequence ID" value="NZ_FOAF01000009.1"/>
</dbReference>
<evidence type="ECO:0000313" key="2">
    <source>
        <dbReference type="Proteomes" id="UP000199421"/>
    </source>
</evidence>
<gene>
    <name evidence="1" type="ORF">SAMN05661044_04588</name>
</gene>
<proteinExistence type="predicted"/>
<dbReference type="STRING" id="407022.SAMN05661044_04588"/>
<accession>A0A1H7WPJ0</accession>
<reference evidence="2" key="1">
    <citation type="submission" date="2016-10" db="EMBL/GenBank/DDBJ databases">
        <authorList>
            <person name="Varghese N."/>
            <person name="Submissions S."/>
        </authorList>
    </citation>
    <scope>NUCLEOTIDE SEQUENCE [LARGE SCALE GENOMIC DNA]</scope>
    <source>
        <strain evidence="2">DSM 18733</strain>
    </source>
</reference>
<protein>
    <submittedName>
        <fullName evidence="1">Uncharacterized protein</fullName>
    </submittedName>
</protein>
<dbReference type="AlphaFoldDB" id="A0A1H7WPJ0"/>
<evidence type="ECO:0000313" key="1">
    <source>
        <dbReference type="EMBL" id="SEM23085.1"/>
    </source>
</evidence>
<dbReference type="OrthoDB" id="1375729at2"/>
<keyword evidence="2" id="KW-1185">Reference proteome</keyword>
<organism evidence="1 2">
    <name type="scientific">Olivibacter domesticus</name>
    <name type="common">Pseudosphingobacterium domesticum</name>
    <dbReference type="NCBI Taxonomy" id="407022"/>
    <lineage>
        <taxon>Bacteria</taxon>
        <taxon>Pseudomonadati</taxon>
        <taxon>Bacteroidota</taxon>
        <taxon>Sphingobacteriia</taxon>
        <taxon>Sphingobacteriales</taxon>
        <taxon>Sphingobacteriaceae</taxon>
        <taxon>Olivibacter</taxon>
    </lineage>
</organism>
<sequence>MANAKKNNEAIIVPSLKAKKTPNIKYKSVIENISDAKPGYIFWAARNFNKNNKHSHYMTFLSSADENQTYLFGVMFTASVVARYNNILLKKEHFKQAHSDGFSYDFPVKPTLFVPKKFIKFEYWNPFYLVGELSIEGLKFIKAKIGDMAPEIYEENMNIEYEENIVTTGYKISRII</sequence>
<dbReference type="EMBL" id="FOAF01000009">
    <property type="protein sequence ID" value="SEM23085.1"/>
    <property type="molecule type" value="Genomic_DNA"/>
</dbReference>
<dbReference type="Proteomes" id="UP000199421">
    <property type="component" value="Unassembled WGS sequence"/>
</dbReference>